<evidence type="ECO:0000256" key="8">
    <source>
        <dbReference type="ARBA" id="ARBA00049203"/>
    </source>
</evidence>
<feature type="compositionally biased region" description="Low complexity" evidence="9">
    <location>
        <begin position="298"/>
        <end position="312"/>
    </location>
</feature>
<comment type="catalytic activity">
    <reaction evidence="8">
        <text>[phosphatase 2A protein]-C-terminal L-leucine methyl ester + H2O = [phosphatase 2A protein]-C-terminal L-leucine + methanol + H(+)</text>
        <dbReference type="Rhea" id="RHEA:48548"/>
        <dbReference type="Rhea" id="RHEA-COMP:12134"/>
        <dbReference type="Rhea" id="RHEA-COMP:12135"/>
        <dbReference type="ChEBI" id="CHEBI:15377"/>
        <dbReference type="ChEBI" id="CHEBI:15378"/>
        <dbReference type="ChEBI" id="CHEBI:17790"/>
        <dbReference type="ChEBI" id="CHEBI:90516"/>
        <dbReference type="ChEBI" id="CHEBI:90517"/>
        <dbReference type="EC" id="3.1.1.89"/>
    </reaction>
</comment>
<evidence type="ECO:0000256" key="10">
    <source>
        <dbReference type="SAM" id="Phobius"/>
    </source>
</evidence>
<evidence type="ECO:0000256" key="5">
    <source>
        <dbReference type="ARBA" id="ARBA00022528"/>
    </source>
</evidence>
<evidence type="ECO:0000256" key="2">
    <source>
        <dbReference type="ARBA" id="ARBA00008645"/>
    </source>
</evidence>
<dbReference type="Pfam" id="PF00504">
    <property type="entry name" value="Chloroa_b-bind"/>
    <property type="match status" value="1"/>
</dbReference>
<dbReference type="GO" id="GO:0009507">
    <property type="term" value="C:chloroplast"/>
    <property type="evidence" value="ECO:0007669"/>
    <property type="project" value="UniProtKB-SubCell"/>
</dbReference>
<keyword evidence="6" id="KW-0934">Plastid</keyword>
<dbReference type="InterPro" id="IPR016812">
    <property type="entry name" value="PPase_methylesterase_euk"/>
</dbReference>
<feature type="compositionally biased region" description="Low complexity" evidence="9">
    <location>
        <begin position="408"/>
        <end position="427"/>
    </location>
</feature>
<keyword evidence="10" id="KW-1133">Transmembrane helix</keyword>
<feature type="compositionally biased region" description="Low complexity" evidence="9">
    <location>
        <begin position="468"/>
        <end position="502"/>
    </location>
</feature>
<comment type="subcellular location">
    <subcellularLocation>
        <location evidence="1">Plastid</location>
        <location evidence="1">Chloroplast</location>
    </subcellularLocation>
</comment>
<sequence length="852" mass="90283">MDQASGRPPLQTGAGRKSLRMQAVSRAAVQAQTNNSEGTGFGQQQLHASNLAEGSIQPSPSSPGDAAAEDELPAWHQYFDQQLHIECPDRETTFRVYVAGSQGPLLFCLHGGGYSGLTWALIAARLKHRCRIVAPDMRGHGGTSSRNETDLSSQTLTEDAAAVWRAVHVELQEDPGSTATVLVGHSMGGAVAGWLAASKAITGLQGLMVVDVVEGTALASLPHMQSILASRPRSFPSTAAAVSWALHSGMCRSKEAAAISVPSCLRQQMRRPQPTSSQPSVHPEQTTHGNMAPPPSVPTVSSSQQSLSTPSTTPVPPLDHGALEPIGENPDDEELERSLPDHMDAVSAAESQPAAVQSGLERPIPNASRPHQTTGALAASHNHPVSSQPSAVQRRLDQTDPNSSTGVPSASHTHPASAQQQQQQQHPACQNSSGDPSARFDAVPEPGSQSQQQPSVKDKAGCLPAGPSPSMSASFSGNSSSHQPPHLQEQQQQQQLHSTTLHANSSSGDAIDGQNQEAVAGEEGVEGDQVWGWRTPLERTQPFWDGWYRGLSEAFLKVPEPKVLMLAGTDRLDKPLMVGQMQGRFQLSLLPQAGHAVHEDEADKTADVIAKFLQRFKIGQPLPEGINIRKLASQRPRCLRVQALFSKQKSGKTGYDKNAKEVNPVQPALTRRRELFVGRLAMVGFASALIGEVATGKGVIGQIAQELSIPSGLAELGLYGTIAYGLIGALVPGSPTFSKSNQQDVKKRGKGPTQNPKIRPTDAANFAGTSKGFGFTKQNEIVVGRTAQLGFAAAVIGEKVTGKGPLTQFGLETGIPLGTASIGLVIFISFFLFAALFEGNYGDEAINEESSY</sequence>
<evidence type="ECO:0000259" key="11">
    <source>
        <dbReference type="Pfam" id="PF12697"/>
    </source>
</evidence>
<dbReference type="InterPro" id="IPR022796">
    <property type="entry name" value="Chloroa_b-bind"/>
</dbReference>
<keyword evidence="5" id="KW-0150">Chloroplast</keyword>
<dbReference type="Gene3D" id="1.10.3460.10">
    <property type="entry name" value="Chlorophyll a/b binding protein domain"/>
    <property type="match status" value="2"/>
</dbReference>
<evidence type="ECO:0000313" key="13">
    <source>
        <dbReference type="Proteomes" id="UP001438707"/>
    </source>
</evidence>
<organism evidence="12 13">
    <name type="scientific">Apatococcus lobatus</name>
    <dbReference type="NCBI Taxonomy" id="904363"/>
    <lineage>
        <taxon>Eukaryota</taxon>
        <taxon>Viridiplantae</taxon>
        <taxon>Chlorophyta</taxon>
        <taxon>core chlorophytes</taxon>
        <taxon>Trebouxiophyceae</taxon>
        <taxon>Chlorellales</taxon>
        <taxon>Chlorellaceae</taxon>
        <taxon>Apatococcus</taxon>
    </lineage>
</organism>
<keyword evidence="13" id="KW-1185">Reference proteome</keyword>
<dbReference type="SUPFAM" id="SSF103511">
    <property type="entry name" value="Chlorophyll a-b binding protein"/>
    <property type="match status" value="2"/>
</dbReference>
<evidence type="ECO:0000256" key="1">
    <source>
        <dbReference type="ARBA" id="ARBA00004229"/>
    </source>
</evidence>
<keyword evidence="10" id="KW-0472">Membrane</keyword>
<evidence type="ECO:0000256" key="4">
    <source>
        <dbReference type="ARBA" id="ARBA00022487"/>
    </source>
</evidence>
<dbReference type="PANTHER" id="PTHR14189:SF0">
    <property type="entry name" value="PROTEIN PHOSPHATASE METHYLESTERASE 1"/>
    <property type="match status" value="1"/>
</dbReference>
<evidence type="ECO:0000313" key="12">
    <source>
        <dbReference type="EMBL" id="KAK9834374.1"/>
    </source>
</evidence>
<feature type="compositionally biased region" description="Low complexity" evidence="9">
    <location>
        <begin position="444"/>
        <end position="455"/>
    </location>
</feature>
<dbReference type="EMBL" id="JALJOS010000009">
    <property type="protein sequence ID" value="KAK9834374.1"/>
    <property type="molecule type" value="Genomic_DNA"/>
</dbReference>
<dbReference type="AlphaFoldDB" id="A0AAW1RKW4"/>
<gene>
    <name evidence="12" type="ORF">WJX74_000153</name>
</gene>
<dbReference type="GO" id="GO:0051723">
    <property type="term" value="F:protein methylesterase activity"/>
    <property type="evidence" value="ECO:0007669"/>
    <property type="project" value="UniProtKB-EC"/>
</dbReference>
<evidence type="ECO:0000256" key="6">
    <source>
        <dbReference type="ARBA" id="ARBA00022640"/>
    </source>
</evidence>
<feature type="compositionally biased region" description="Polar residues" evidence="9">
    <location>
        <begin position="273"/>
        <end position="289"/>
    </location>
</feature>
<feature type="compositionally biased region" description="Polar residues" evidence="9">
    <location>
        <begin position="503"/>
        <end position="516"/>
    </location>
</feature>
<feature type="compositionally biased region" description="Polar residues" evidence="9">
    <location>
        <begin position="30"/>
        <end position="48"/>
    </location>
</feature>
<feature type="domain" description="AB hydrolase-1" evidence="11">
    <location>
        <begin position="528"/>
        <end position="608"/>
    </location>
</feature>
<dbReference type="SUPFAM" id="SSF53474">
    <property type="entry name" value="alpha/beta-Hydrolases"/>
    <property type="match status" value="1"/>
</dbReference>
<proteinExistence type="inferred from homology"/>
<evidence type="ECO:0000256" key="9">
    <source>
        <dbReference type="SAM" id="MobiDB-lite"/>
    </source>
</evidence>
<comment type="similarity">
    <text evidence="2">Belongs to the AB hydrolase superfamily.</text>
</comment>
<protein>
    <recommendedName>
        <fullName evidence="3">protein phosphatase methylesterase-1</fullName>
        <ecNumber evidence="3">3.1.1.89</ecNumber>
    </recommendedName>
</protein>
<dbReference type="InterPro" id="IPR000073">
    <property type="entry name" value="AB_hydrolase_1"/>
</dbReference>
<feature type="region of interest" description="Disordered" evidence="9">
    <location>
        <begin position="266"/>
        <end position="532"/>
    </location>
</feature>
<dbReference type="Proteomes" id="UP001438707">
    <property type="component" value="Unassembled WGS sequence"/>
</dbReference>
<evidence type="ECO:0000256" key="7">
    <source>
        <dbReference type="ARBA" id="ARBA00022801"/>
    </source>
</evidence>
<comment type="caution">
    <text evidence="12">The sequence shown here is derived from an EMBL/GenBank/DDBJ whole genome shotgun (WGS) entry which is preliminary data.</text>
</comment>
<dbReference type="InterPro" id="IPR029058">
    <property type="entry name" value="AB_hydrolase_fold"/>
</dbReference>
<feature type="domain" description="AB hydrolase-1" evidence="11">
    <location>
        <begin position="107"/>
        <end position="246"/>
    </location>
</feature>
<keyword evidence="7" id="KW-0378">Hydrolase</keyword>
<reference evidence="12 13" key="1">
    <citation type="journal article" date="2024" name="Nat. Commun.">
        <title>Phylogenomics reveals the evolutionary origins of lichenization in chlorophyte algae.</title>
        <authorList>
            <person name="Puginier C."/>
            <person name="Libourel C."/>
            <person name="Otte J."/>
            <person name="Skaloud P."/>
            <person name="Haon M."/>
            <person name="Grisel S."/>
            <person name="Petersen M."/>
            <person name="Berrin J.G."/>
            <person name="Delaux P.M."/>
            <person name="Dal Grande F."/>
            <person name="Keller J."/>
        </authorList>
    </citation>
    <scope>NUCLEOTIDE SEQUENCE [LARGE SCALE GENOMIC DNA]</scope>
    <source>
        <strain evidence="12 13">SAG 2145</strain>
    </source>
</reference>
<keyword evidence="10" id="KW-0812">Transmembrane</keyword>
<dbReference type="Gene3D" id="3.40.50.1820">
    <property type="entry name" value="alpha/beta hydrolase"/>
    <property type="match status" value="2"/>
</dbReference>
<dbReference type="EC" id="3.1.1.89" evidence="3"/>
<keyword evidence="4" id="KW-0719">Serine esterase</keyword>
<dbReference type="PANTHER" id="PTHR14189">
    <property type="entry name" value="PROTEIN PHOSPHATASE METHYLESTERASE-1 RELATED"/>
    <property type="match status" value="1"/>
</dbReference>
<feature type="region of interest" description="Disordered" evidence="9">
    <location>
        <begin position="738"/>
        <end position="757"/>
    </location>
</feature>
<accession>A0AAW1RKW4</accession>
<name>A0AAW1RKW4_9CHLO</name>
<feature type="transmembrane region" description="Helical" evidence="10">
    <location>
        <begin position="815"/>
        <end position="837"/>
    </location>
</feature>
<evidence type="ECO:0000256" key="3">
    <source>
        <dbReference type="ARBA" id="ARBA00013111"/>
    </source>
</evidence>
<dbReference type="Pfam" id="PF12697">
    <property type="entry name" value="Abhydrolase_6"/>
    <property type="match status" value="2"/>
</dbReference>
<feature type="region of interest" description="Disordered" evidence="9">
    <location>
        <begin position="1"/>
        <end position="68"/>
    </location>
</feature>